<dbReference type="Pfam" id="PF12236">
    <property type="entry name" value="Head-tail_con"/>
    <property type="match status" value="1"/>
</dbReference>
<keyword evidence="8" id="KW-1171">Viral genome ejection through host cell envelope</keyword>
<comment type="function">
    <text evidence="1">Forms the portal vertex of the capsid. This portal plays critical roles in head assembly, genome packaging, neck/tail attachment, and genome ejection. The portal protein multimerizes as a single ring-shaped homododecamer arranged around a central channel.</text>
</comment>
<keyword evidence="9" id="KW-0231">Viral genome packaging</keyword>
<keyword evidence="12" id="KW-1185">Reference proteome</keyword>
<evidence type="ECO:0000256" key="6">
    <source>
        <dbReference type="ARBA" id="ARBA00022844"/>
    </source>
</evidence>
<dbReference type="EMBL" id="KJ473423">
    <property type="protein sequence ID" value="AHY26807.1"/>
    <property type="molecule type" value="Genomic_DNA"/>
</dbReference>
<evidence type="ECO:0000256" key="4">
    <source>
        <dbReference type="ARBA" id="ARBA00022595"/>
    </source>
</evidence>
<evidence type="ECO:0000256" key="3">
    <source>
        <dbReference type="ARBA" id="ARBA00022470"/>
    </source>
</evidence>
<reference evidence="11 12" key="1">
    <citation type="journal article" date="2014" name="PLoS ONE">
        <title>Characterization of Newly Isolated Lytic Bacteriophages Active against Acinetobacter baumannii.</title>
        <authorList>
            <person name="Merabishvili M."/>
            <person name="Vandenheuvel D."/>
            <person name="Kropinski A.M."/>
            <person name="Mast J."/>
            <person name="De Vos D."/>
            <person name="Verbeken G."/>
            <person name="Noben J.P."/>
            <person name="Lavigne R."/>
            <person name="Vaneechoutte M."/>
            <person name="Pirnay J.P."/>
        </authorList>
    </citation>
    <scope>NUCLEOTIDE SEQUENCE [LARGE SCALE GENOMIC DNA]</scope>
</reference>
<dbReference type="Proteomes" id="UP000028860">
    <property type="component" value="Segment"/>
</dbReference>
<name>A0A075DXM3_9CAUD</name>
<dbReference type="GO" id="GO:0099002">
    <property type="term" value="P:symbiont genome ejection through host cell envelope, short tail mechanism"/>
    <property type="evidence" value="ECO:0007669"/>
    <property type="project" value="UniProtKB-KW"/>
</dbReference>
<evidence type="ECO:0000256" key="2">
    <source>
        <dbReference type="ARBA" id="ARBA00004328"/>
    </source>
</evidence>
<dbReference type="GO" id="GO:0044423">
    <property type="term" value="C:virion component"/>
    <property type="evidence" value="ECO:0007669"/>
    <property type="project" value="UniProtKB-KW"/>
</dbReference>
<keyword evidence="7" id="KW-0118">Viral capsid assembly</keyword>
<keyword evidence="10" id="KW-1160">Virus entry into host cell</keyword>
<evidence type="ECO:0000256" key="7">
    <source>
        <dbReference type="ARBA" id="ARBA00022950"/>
    </source>
</evidence>
<sequence>MAKYPEITYSLKALYNQYRDTSLLSRIEDYAFWTIPSVFPKGDQDFRQQQNRAIEYDYQAVGAMLVNRLATKLARTLFPANQSFFRIDVSDDLKQLFEQTKLDSVIEYENQACEQLYMNASYAQLVQAMRLLVITGECLLYRYNNALRVFSLKDYVLKRNNVGEVMDIVICEHKYREELTPDQRVKLQITESQTRVKLYTRVKRKEVYGIVSWHVTQEINGIDIGTNTVYRDKLCPFIPVAWNLVNGDSYGRGYVEDYAADFAKLSDMSRELMSYEMESLRLLHMVSPQGAVDVESAANAPNGEFIQGDPSMIKPYEAGSYQKIAEIRNDLEAIEQRLNIAFMYTGNMREGERVTAYEIRQNAEEAEQVLGGVYSQLSQSMHLPLAYLLLYEVKPNIMEAIDSQEIKLNILTGIQALSRSSENQGLVIACSELNAIIPTIAQLGKRFNIDAIADKVFASNNVNIKDITYTEEQLQANARAEQEAMAQQQAQMTQGMPQQLAGQESAIQAVQQAQQF</sequence>
<dbReference type="InterPro" id="IPR020991">
    <property type="entry name" value="Connector_podovirus"/>
</dbReference>
<dbReference type="KEGG" id="vg:22112168"/>
<evidence type="ECO:0000313" key="12">
    <source>
        <dbReference type="Proteomes" id="UP000028860"/>
    </source>
</evidence>
<evidence type="ECO:0000313" key="11">
    <source>
        <dbReference type="EMBL" id="AHY26807.1"/>
    </source>
</evidence>
<keyword evidence="4" id="KW-1162">Viral penetration into host cytoplasm</keyword>
<protein>
    <submittedName>
        <fullName evidence="11">Putative head-tail connector protein</fullName>
    </submittedName>
</protein>
<keyword evidence="5" id="KW-1188">Viral release from host cell</keyword>
<accession>A0A075DXM3</accession>
<evidence type="ECO:0000256" key="9">
    <source>
        <dbReference type="ARBA" id="ARBA00023219"/>
    </source>
</evidence>
<keyword evidence="3" id="KW-1244">Viral short tail ejection system</keyword>
<dbReference type="RefSeq" id="YP_009103247.1">
    <property type="nucleotide sequence ID" value="NC_025457.1"/>
</dbReference>
<dbReference type="GeneID" id="22112168"/>
<keyword evidence="6" id="KW-0946">Virion</keyword>
<evidence type="ECO:0000256" key="10">
    <source>
        <dbReference type="ARBA" id="ARBA00023296"/>
    </source>
</evidence>
<comment type="subcellular location">
    <subcellularLocation>
        <location evidence="2">Virion</location>
    </subcellularLocation>
</comment>
<organism evidence="11 12">
    <name type="scientific">Acinetobacter phage vB_AbaP_Acibel007</name>
    <dbReference type="NCBI Taxonomy" id="1481187"/>
    <lineage>
        <taxon>Viruses</taxon>
        <taxon>Duplodnaviria</taxon>
        <taxon>Heunggongvirae</taxon>
        <taxon>Uroviricota</taxon>
        <taxon>Caudoviricetes</taxon>
        <taxon>Autographivirales</taxon>
        <taxon>Autoscriptoviridae</taxon>
        <taxon>Beijerinckvirinae</taxon>
        <taxon>Daemvirus</taxon>
        <taxon>Daemvirus acibel007</taxon>
    </lineage>
</organism>
<evidence type="ECO:0000256" key="5">
    <source>
        <dbReference type="ARBA" id="ARBA00022612"/>
    </source>
</evidence>
<dbReference type="OrthoDB" id="5112at10239"/>
<evidence type="ECO:0000256" key="1">
    <source>
        <dbReference type="ARBA" id="ARBA00003421"/>
    </source>
</evidence>
<evidence type="ECO:0000256" key="8">
    <source>
        <dbReference type="ARBA" id="ARBA00023009"/>
    </source>
</evidence>
<proteinExistence type="predicted"/>
<gene>
    <name evidence="11" type="ORF">vB_AbaP_Acibel007_36</name>
</gene>